<dbReference type="Proteomes" id="UP001551695">
    <property type="component" value="Unassembled WGS sequence"/>
</dbReference>
<dbReference type="PROSITE" id="PS50893">
    <property type="entry name" value="ABC_TRANSPORTER_2"/>
    <property type="match status" value="1"/>
</dbReference>
<dbReference type="InterPro" id="IPR027417">
    <property type="entry name" value="P-loop_NTPase"/>
</dbReference>
<protein>
    <submittedName>
        <fullName evidence="5">ABC transporter ATP-binding protein</fullName>
    </submittedName>
</protein>
<dbReference type="Gene3D" id="3.40.50.300">
    <property type="entry name" value="P-loop containing nucleotide triphosphate hydrolases"/>
    <property type="match status" value="1"/>
</dbReference>
<proteinExistence type="predicted"/>
<dbReference type="CDD" id="cd03219">
    <property type="entry name" value="ABC_Mj1267_LivG_branched"/>
    <property type="match status" value="1"/>
</dbReference>
<dbReference type="RefSeq" id="WP_355086846.1">
    <property type="nucleotide sequence ID" value="NZ_JBEXKW010000027.1"/>
</dbReference>
<dbReference type="InterPro" id="IPR003593">
    <property type="entry name" value="AAA+_ATPase"/>
</dbReference>
<evidence type="ECO:0000259" key="4">
    <source>
        <dbReference type="PROSITE" id="PS50893"/>
    </source>
</evidence>
<dbReference type="InterPro" id="IPR032823">
    <property type="entry name" value="BCA_ABC_TP_C"/>
</dbReference>
<dbReference type="InterPro" id="IPR003439">
    <property type="entry name" value="ABC_transporter-like_ATP-bd"/>
</dbReference>
<dbReference type="Pfam" id="PF00005">
    <property type="entry name" value="ABC_tran"/>
    <property type="match status" value="1"/>
</dbReference>
<dbReference type="GO" id="GO:0005524">
    <property type="term" value="F:ATP binding"/>
    <property type="evidence" value="ECO:0007669"/>
    <property type="project" value="UniProtKB-KW"/>
</dbReference>
<feature type="domain" description="ABC transporter" evidence="4">
    <location>
        <begin position="5"/>
        <end position="236"/>
    </location>
</feature>
<keyword evidence="6" id="KW-1185">Reference proteome</keyword>
<evidence type="ECO:0000313" key="6">
    <source>
        <dbReference type="Proteomes" id="UP001551695"/>
    </source>
</evidence>
<organism evidence="5 6">
    <name type="scientific">Nocardia aurea</name>
    <dbReference type="NCBI Taxonomy" id="2144174"/>
    <lineage>
        <taxon>Bacteria</taxon>
        <taxon>Bacillati</taxon>
        <taxon>Actinomycetota</taxon>
        <taxon>Actinomycetes</taxon>
        <taxon>Mycobacteriales</taxon>
        <taxon>Nocardiaceae</taxon>
        <taxon>Nocardia</taxon>
    </lineage>
</organism>
<gene>
    <name evidence="5" type="ORF">AB0I48_30875</name>
</gene>
<evidence type="ECO:0000256" key="1">
    <source>
        <dbReference type="ARBA" id="ARBA00022448"/>
    </source>
</evidence>
<dbReference type="EMBL" id="JBFAKC010000018">
    <property type="protein sequence ID" value="MEV0711972.1"/>
    <property type="molecule type" value="Genomic_DNA"/>
</dbReference>
<dbReference type="PANTHER" id="PTHR45772">
    <property type="entry name" value="CONSERVED COMPONENT OF ABC TRANSPORTER FOR NATURAL AMINO ACIDS-RELATED"/>
    <property type="match status" value="1"/>
</dbReference>
<comment type="caution">
    <text evidence="5">The sequence shown here is derived from an EMBL/GenBank/DDBJ whole genome shotgun (WGS) entry which is preliminary data.</text>
</comment>
<keyword evidence="2" id="KW-0547">Nucleotide-binding</keyword>
<dbReference type="SMART" id="SM00382">
    <property type="entry name" value="AAA"/>
    <property type="match status" value="1"/>
</dbReference>
<dbReference type="Pfam" id="PF12399">
    <property type="entry name" value="BCA_ABC_TP_C"/>
    <property type="match status" value="1"/>
</dbReference>
<accession>A0ABV3G2Q4</accession>
<sequence length="237" mass="25181">MVSLLEVDDVTVVFGGNKALDSAGLRAERGQVTGLIGPNGAGKSTLFDVIGGLRKPTTGRVSIGGVDVTKHGPAKRAKHGLARTFQRLELFGRLSVRDNLLVAAELGPERRRASRVVDEIIERLDLHHIADSSADELPTGTGRLVEVGRAIAARPSLILLDEPAAGQDHTETERFGELLRSLADDGAAVLLVEHDMGLVMNVCDQLFVLDLGKMIASGPPEVIRADETVLAAYLGDV</sequence>
<evidence type="ECO:0000256" key="2">
    <source>
        <dbReference type="ARBA" id="ARBA00022741"/>
    </source>
</evidence>
<evidence type="ECO:0000313" key="5">
    <source>
        <dbReference type="EMBL" id="MEV0711972.1"/>
    </source>
</evidence>
<dbReference type="SUPFAM" id="SSF52540">
    <property type="entry name" value="P-loop containing nucleoside triphosphate hydrolases"/>
    <property type="match status" value="1"/>
</dbReference>
<keyword evidence="3 5" id="KW-0067">ATP-binding</keyword>
<evidence type="ECO:0000256" key="3">
    <source>
        <dbReference type="ARBA" id="ARBA00022840"/>
    </source>
</evidence>
<dbReference type="InterPro" id="IPR051120">
    <property type="entry name" value="ABC_AA/LPS_Transport"/>
</dbReference>
<name>A0ABV3G2Q4_9NOCA</name>
<reference evidence="5 6" key="1">
    <citation type="submission" date="2024-06" db="EMBL/GenBank/DDBJ databases">
        <title>The Natural Products Discovery Center: Release of the First 8490 Sequenced Strains for Exploring Actinobacteria Biosynthetic Diversity.</title>
        <authorList>
            <person name="Kalkreuter E."/>
            <person name="Kautsar S.A."/>
            <person name="Yang D."/>
            <person name="Bader C.D."/>
            <person name="Teijaro C.N."/>
            <person name="Fluegel L."/>
            <person name="Davis C.M."/>
            <person name="Simpson J.R."/>
            <person name="Lauterbach L."/>
            <person name="Steele A.D."/>
            <person name="Gui C."/>
            <person name="Meng S."/>
            <person name="Li G."/>
            <person name="Viehrig K."/>
            <person name="Ye F."/>
            <person name="Su P."/>
            <person name="Kiefer A.F."/>
            <person name="Nichols A."/>
            <person name="Cepeda A.J."/>
            <person name="Yan W."/>
            <person name="Fan B."/>
            <person name="Jiang Y."/>
            <person name="Adhikari A."/>
            <person name="Zheng C.-J."/>
            <person name="Schuster L."/>
            <person name="Cowan T.M."/>
            <person name="Smanski M.J."/>
            <person name="Chevrette M.G."/>
            <person name="De Carvalho L.P.S."/>
            <person name="Shen B."/>
        </authorList>
    </citation>
    <scope>NUCLEOTIDE SEQUENCE [LARGE SCALE GENOMIC DNA]</scope>
    <source>
        <strain evidence="5 6">NPDC050403</strain>
    </source>
</reference>
<keyword evidence="1" id="KW-0813">Transport</keyword>